<accession>A0ABQ3IBH2</accession>
<dbReference type="Gene3D" id="3.20.20.150">
    <property type="entry name" value="Divalent-metal-dependent TIM barrel enzymes"/>
    <property type="match status" value="1"/>
</dbReference>
<dbReference type="RefSeq" id="WP_189630942.1">
    <property type="nucleotide sequence ID" value="NZ_BNAG01000004.1"/>
</dbReference>
<reference evidence="3" key="1">
    <citation type="journal article" date="2019" name="Int. J. Syst. Evol. Microbiol.">
        <title>The Global Catalogue of Microorganisms (GCM) 10K type strain sequencing project: providing services to taxonomists for standard genome sequencing and annotation.</title>
        <authorList>
            <consortium name="The Broad Institute Genomics Platform"/>
            <consortium name="The Broad Institute Genome Sequencing Center for Infectious Disease"/>
            <person name="Wu L."/>
            <person name="Ma J."/>
        </authorList>
    </citation>
    <scope>NUCLEOTIDE SEQUENCE [LARGE SCALE GENOMIC DNA]</scope>
    <source>
        <strain evidence="3">CGMCC 1.15111</strain>
    </source>
</reference>
<evidence type="ECO:0000313" key="2">
    <source>
        <dbReference type="EMBL" id="GHE70832.1"/>
    </source>
</evidence>
<dbReference type="GO" id="GO:0016853">
    <property type="term" value="F:isomerase activity"/>
    <property type="evidence" value="ECO:0007669"/>
    <property type="project" value="UniProtKB-KW"/>
</dbReference>
<sequence>MKRRNFIQTAGLAAASALVAPQLLGATRRSETIKSFGFQAFTVRDVIYKDMPGTLKRLRKAGYDYMELFDFSDGKILGKPIAEAKAIFEKSKLQVKSIHTPTGAGERKIPGTLWHEPQRAIDDAATLGAEFIVCPWLMPFERESIDQYKALCEQLNKVGEAAKKSNIQLCYHNHDFEFMELDGEVPMEVILKETDPQYVKIELDIYWARKAEKNPLTFFRQNMGRVPLWHVKDLSLDDGQPMTEVGNGIIDWRQIFGHKNDAGMEYFFVEQDGNFAEDSVSSLETSIKHLKKLVF</sequence>
<gene>
    <name evidence="2" type="ORF">GCM10011340_28270</name>
</gene>
<evidence type="ECO:0000313" key="3">
    <source>
        <dbReference type="Proteomes" id="UP000658258"/>
    </source>
</evidence>
<dbReference type="PANTHER" id="PTHR12110:SF41">
    <property type="entry name" value="INOSOSE DEHYDRATASE"/>
    <property type="match status" value="1"/>
</dbReference>
<dbReference type="EMBL" id="BNAG01000004">
    <property type="protein sequence ID" value="GHE70832.1"/>
    <property type="molecule type" value="Genomic_DNA"/>
</dbReference>
<feature type="domain" description="Xylose isomerase-like TIM barrel" evidence="1">
    <location>
        <begin position="56"/>
        <end position="292"/>
    </location>
</feature>
<organism evidence="2 3">
    <name type="scientific">Roseivirga thermotolerans</name>
    <dbReference type="NCBI Taxonomy" id="1758176"/>
    <lineage>
        <taxon>Bacteria</taxon>
        <taxon>Pseudomonadati</taxon>
        <taxon>Bacteroidota</taxon>
        <taxon>Cytophagia</taxon>
        <taxon>Cytophagales</taxon>
        <taxon>Roseivirgaceae</taxon>
        <taxon>Roseivirga</taxon>
    </lineage>
</organism>
<dbReference type="Pfam" id="PF01261">
    <property type="entry name" value="AP_endonuc_2"/>
    <property type="match status" value="1"/>
</dbReference>
<keyword evidence="3" id="KW-1185">Reference proteome</keyword>
<evidence type="ECO:0000259" key="1">
    <source>
        <dbReference type="Pfam" id="PF01261"/>
    </source>
</evidence>
<dbReference type="SUPFAM" id="SSF51658">
    <property type="entry name" value="Xylose isomerase-like"/>
    <property type="match status" value="1"/>
</dbReference>
<dbReference type="InterPro" id="IPR036237">
    <property type="entry name" value="Xyl_isomerase-like_sf"/>
</dbReference>
<dbReference type="Proteomes" id="UP000658258">
    <property type="component" value="Unassembled WGS sequence"/>
</dbReference>
<proteinExistence type="predicted"/>
<dbReference type="InterPro" id="IPR050312">
    <property type="entry name" value="IolE/XylAMocC-like"/>
</dbReference>
<dbReference type="InterPro" id="IPR013022">
    <property type="entry name" value="Xyl_isomerase-like_TIM-brl"/>
</dbReference>
<name>A0ABQ3IBH2_9BACT</name>
<protein>
    <submittedName>
        <fullName evidence="2">Sugar phosphate isomerase</fullName>
    </submittedName>
</protein>
<keyword evidence="2" id="KW-0413">Isomerase</keyword>
<comment type="caution">
    <text evidence="2">The sequence shown here is derived from an EMBL/GenBank/DDBJ whole genome shotgun (WGS) entry which is preliminary data.</text>
</comment>
<dbReference type="PANTHER" id="PTHR12110">
    <property type="entry name" value="HYDROXYPYRUVATE ISOMERASE"/>
    <property type="match status" value="1"/>
</dbReference>